<keyword evidence="2" id="KW-1185">Reference proteome</keyword>
<evidence type="ECO:0000313" key="1">
    <source>
        <dbReference type="EMBL" id="KAJ3537850.1"/>
    </source>
</evidence>
<gene>
    <name evidence="1" type="ORF">NM688_g6613</name>
</gene>
<reference evidence="1" key="1">
    <citation type="submission" date="2022-07" db="EMBL/GenBank/DDBJ databases">
        <title>Genome Sequence of Phlebia brevispora.</title>
        <authorList>
            <person name="Buettner E."/>
        </authorList>
    </citation>
    <scope>NUCLEOTIDE SEQUENCE</scope>
    <source>
        <strain evidence="1">MPL23</strain>
    </source>
</reference>
<evidence type="ECO:0000313" key="2">
    <source>
        <dbReference type="Proteomes" id="UP001148662"/>
    </source>
</evidence>
<sequence>MAKWYGLLFRLEIFPAGTVSDVGIGTINPCPLESRKYHYPIGQKRGRQSSPGNNVDALHIFGVRSLQAGTIMSNSVPQSTAILLHAQAMSITPSDSRCSKRQYVCISSALLIFKFVSLTSHYTTPSTVLIDLAVHTLPQSSSYVPDLLVDGAHQETFEASVACGADGSATSRCRQKRYRALQTSQARSPSERSISVYRREMHFRYTSLDDLRFDNRALRRPRHIRAIAFKSCEIQEYLDVDWKEVDNLIASFPALETLLFAFYQREDVLCVHRDVIAQKMAHLKNSIRLKYALRVKSSRHRGWVQISCADDGTITEIGPHYEDQYNGWKHLI</sequence>
<name>A0ACC1SE75_9APHY</name>
<comment type="caution">
    <text evidence="1">The sequence shown here is derived from an EMBL/GenBank/DDBJ whole genome shotgun (WGS) entry which is preliminary data.</text>
</comment>
<accession>A0ACC1SE75</accession>
<dbReference type="Proteomes" id="UP001148662">
    <property type="component" value="Unassembled WGS sequence"/>
</dbReference>
<organism evidence="1 2">
    <name type="scientific">Phlebia brevispora</name>
    <dbReference type="NCBI Taxonomy" id="194682"/>
    <lineage>
        <taxon>Eukaryota</taxon>
        <taxon>Fungi</taxon>
        <taxon>Dikarya</taxon>
        <taxon>Basidiomycota</taxon>
        <taxon>Agaricomycotina</taxon>
        <taxon>Agaricomycetes</taxon>
        <taxon>Polyporales</taxon>
        <taxon>Meruliaceae</taxon>
        <taxon>Phlebia</taxon>
    </lineage>
</organism>
<protein>
    <submittedName>
        <fullName evidence="1">Uncharacterized protein</fullName>
    </submittedName>
</protein>
<dbReference type="EMBL" id="JANHOG010001392">
    <property type="protein sequence ID" value="KAJ3537850.1"/>
    <property type="molecule type" value="Genomic_DNA"/>
</dbReference>
<proteinExistence type="predicted"/>